<keyword evidence="1" id="KW-1133">Transmembrane helix</keyword>
<evidence type="ECO:0000313" key="3">
    <source>
        <dbReference type="Proteomes" id="UP001176960"/>
    </source>
</evidence>
<keyword evidence="3" id="KW-1185">Reference proteome</keyword>
<reference evidence="2" key="1">
    <citation type="submission" date="2023-03" db="EMBL/GenBank/DDBJ databases">
        <authorList>
            <person name="Cleenwerck I."/>
        </authorList>
    </citation>
    <scope>NUCLEOTIDE SEQUENCE</scope>
    <source>
        <strain evidence="2">LMG 32879</strain>
    </source>
</reference>
<dbReference type="Proteomes" id="UP001176960">
    <property type="component" value="Unassembled WGS sequence"/>
</dbReference>
<keyword evidence="1" id="KW-0472">Membrane</keyword>
<dbReference type="RefSeq" id="WP_289843376.1">
    <property type="nucleotide sequence ID" value="NZ_CATKSH010000001.1"/>
</dbReference>
<gene>
    <name evidence="2" type="ORF">LMG32879_000033</name>
</gene>
<name>A0AA35Y017_9PROT</name>
<comment type="caution">
    <text evidence="2">The sequence shown here is derived from an EMBL/GenBank/DDBJ whole genome shotgun (WGS) entry which is preliminary data.</text>
</comment>
<feature type="transmembrane region" description="Helical" evidence="1">
    <location>
        <begin position="28"/>
        <end position="50"/>
    </location>
</feature>
<proteinExistence type="predicted"/>
<evidence type="ECO:0000313" key="2">
    <source>
        <dbReference type="EMBL" id="CAI9119220.1"/>
    </source>
</evidence>
<dbReference type="AlphaFoldDB" id="A0AA35Y017"/>
<accession>A0AA35Y017</accession>
<organism evidence="2 3">
    <name type="scientific">Brytella acorum</name>
    <dbReference type="NCBI Taxonomy" id="2959299"/>
    <lineage>
        <taxon>Bacteria</taxon>
        <taxon>Pseudomonadati</taxon>
        <taxon>Pseudomonadota</taxon>
        <taxon>Alphaproteobacteria</taxon>
        <taxon>Acetobacterales</taxon>
        <taxon>Acetobacteraceae</taxon>
        <taxon>Brytella</taxon>
    </lineage>
</organism>
<dbReference type="EMBL" id="CATKSH010000001">
    <property type="protein sequence ID" value="CAI9119220.1"/>
    <property type="molecule type" value="Genomic_DNA"/>
</dbReference>
<evidence type="ECO:0000256" key="1">
    <source>
        <dbReference type="SAM" id="Phobius"/>
    </source>
</evidence>
<keyword evidence="1" id="KW-0812">Transmembrane</keyword>
<protein>
    <submittedName>
        <fullName evidence="2">Uncharacterized protein</fullName>
    </submittedName>
</protein>
<sequence>MYATVMMAQGITPVLMDMSYDHTGDYGWSLRVMTIVFACGSLALCALPTYPARLRATERT</sequence>